<dbReference type="PANTHER" id="PTHR12196:SF2">
    <property type="entry name" value="DIPHTHINE--AMMONIA LIGASE"/>
    <property type="match status" value="1"/>
</dbReference>
<dbReference type="NCBIfam" id="TIGR00290">
    <property type="entry name" value="MJ0570_dom"/>
    <property type="match status" value="1"/>
</dbReference>
<dbReference type="Pfam" id="PF01902">
    <property type="entry name" value="Diphthami_syn_2"/>
    <property type="match status" value="1"/>
</dbReference>
<dbReference type="InterPro" id="IPR014729">
    <property type="entry name" value="Rossmann-like_a/b/a_fold"/>
</dbReference>
<evidence type="ECO:0000313" key="3">
    <source>
        <dbReference type="Proteomes" id="UP000641454"/>
    </source>
</evidence>
<proteinExistence type="predicted"/>
<evidence type="ECO:0000313" key="2">
    <source>
        <dbReference type="EMBL" id="MBC5846006.1"/>
    </source>
</evidence>
<dbReference type="RefSeq" id="WP_187021274.1">
    <property type="nucleotide sequence ID" value="NZ_JACRUK010000064.1"/>
</dbReference>
<dbReference type="Proteomes" id="UP000641454">
    <property type="component" value="Unassembled WGS sequence"/>
</dbReference>
<dbReference type="PANTHER" id="PTHR12196">
    <property type="entry name" value="DOMAIN OF UNKNOWN FUNCTION 71 DUF71 -CONTAINING PROTEIN"/>
    <property type="match status" value="1"/>
</dbReference>
<keyword evidence="2" id="KW-0436">Ligase</keyword>
<comment type="caution">
    <text evidence="2">The sequence shown here is derived from an EMBL/GenBank/DDBJ whole genome shotgun (WGS) entry which is preliminary data.</text>
</comment>
<dbReference type="GO" id="GO:0017178">
    <property type="term" value="F:diphthine-ammonia ligase activity"/>
    <property type="evidence" value="ECO:0007669"/>
    <property type="project" value="UniProtKB-EC"/>
</dbReference>
<dbReference type="Gene3D" id="3.90.1490.10">
    <property type="entry name" value="putative n-type atp pyrophosphatase, domain 2"/>
    <property type="match status" value="1"/>
</dbReference>
<dbReference type="PIRSF" id="PIRSF039123">
    <property type="entry name" value="Diphthamide_synthase"/>
    <property type="match status" value="1"/>
</dbReference>
<protein>
    <submittedName>
        <fullName evidence="2">Diphthine--ammonia ligase</fullName>
        <ecNumber evidence="2">6.3.1.14</ecNumber>
    </submittedName>
</protein>
<dbReference type="GO" id="GO:0017183">
    <property type="term" value="P:protein histidyl modification to diphthamide"/>
    <property type="evidence" value="ECO:0007669"/>
    <property type="project" value="TreeGrafter"/>
</dbReference>
<evidence type="ECO:0000259" key="1">
    <source>
        <dbReference type="Pfam" id="PF01902"/>
    </source>
</evidence>
<name>A0A923N276_9FLAO</name>
<dbReference type="SUPFAM" id="SSF52402">
    <property type="entry name" value="Adenine nucleotide alpha hydrolases-like"/>
    <property type="match status" value="1"/>
</dbReference>
<accession>A0A923N276</accession>
<dbReference type="CDD" id="cd01994">
    <property type="entry name" value="AANH_PF0828-like"/>
    <property type="match status" value="1"/>
</dbReference>
<dbReference type="EC" id="6.3.1.14" evidence="2"/>
<dbReference type="EMBL" id="JACRUL010000065">
    <property type="protein sequence ID" value="MBC5846006.1"/>
    <property type="molecule type" value="Genomic_DNA"/>
</dbReference>
<feature type="domain" description="Diphthamide synthase" evidence="1">
    <location>
        <begin position="1"/>
        <end position="210"/>
    </location>
</feature>
<keyword evidence="3" id="KW-1185">Reference proteome</keyword>
<dbReference type="AlphaFoldDB" id="A0A923N276"/>
<dbReference type="InterPro" id="IPR002761">
    <property type="entry name" value="Diphthami_syn_dom"/>
</dbReference>
<dbReference type="Gene3D" id="3.40.50.620">
    <property type="entry name" value="HUPs"/>
    <property type="match status" value="1"/>
</dbReference>
<gene>
    <name evidence="2" type="ORF">H8R25_16415</name>
</gene>
<organism evidence="2 3">
    <name type="scientific">Flavobacterium muglaense</name>
    <dbReference type="NCBI Taxonomy" id="2764716"/>
    <lineage>
        <taxon>Bacteria</taxon>
        <taxon>Pseudomonadati</taxon>
        <taxon>Bacteroidota</taxon>
        <taxon>Flavobacteriia</taxon>
        <taxon>Flavobacteriales</taxon>
        <taxon>Flavobacteriaceae</taxon>
        <taxon>Flavobacterium</taxon>
    </lineage>
</organism>
<dbReference type="InterPro" id="IPR030662">
    <property type="entry name" value="DPH6/MJ0570"/>
</dbReference>
<reference evidence="2 3" key="1">
    <citation type="submission" date="2020-08" db="EMBL/GenBank/DDBJ databases">
        <title>Description of novel Flavobacterium F-392 isolate.</title>
        <authorList>
            <person name="Saticioglu I.B."/>
            <person name="Duman M."/>
            <person name="Altun S."/>
        </authorList>
    </citation>
    <scope>NUCLEOTIDE SEQUENCE [LARGE SCALE GENOMIC DNA]</scope>
    <source>
        <strain evidence="2 3">F-392</strain>
    </source>
</reference>
<sequence>MRFLTSWSGGKDSCYAMMLAVKQGFVPQVLLNMMNENGKISRSHGLPLSILKQQAQKMQLPLEGVPATWGDYEAKFIAVLKMLKAKYTLDAAVFGDIDLQAHKDWEDKVCEAASLQSILPLWQQDRITLVNEMIDNGIETMIVSCNTAMGEGYLGRILSKELAIELQEKGIDPCGENGEFHTLVLNCPLFSERISLPDYSTKMHNDYCFIIWEDFHKDQH</sequence>